<dbReference type="EMBL" id="SDPP02000004">
    <property type="protein sequence ID" value="KAA1374939.1"/>
    <property type="molecule type" value="Genomic_DNA"/>
</dbReference>
<organism evidence="2 3">
    <name type="scientific">Aeromicrobium fastidiosum</name>
    <dbReference type="NCBI Taxonomy" id="52699"/>
    <lineage>
        <taxon>Bacteria</taxon>
        <taxon>Bacillati</taxon>
        <taxon>Actinomycetota</taxon>
        <taxon>Actinomycetes</taxon>
        <taxon>Propionibacteriales</taxon>
        <taxon>Nocardioidaceae</taxon>
        <taxon>Aeromicrobium</taxon>
    </lineage>
</organism>
<keyword evidence="3" id="KW-1185">Reference proteome</keyword>
<protein>
    <recommendedName>
        <fullName evidence="4">WXG100 family type VII secretion target</fullName>
    </recommendedName>
</protein>
<gene>
    <name evidence="2" type="ORF">ESP62_016355</name>
</gene>
<name>A0A641AJ70_9ACTN</name>
<dbReference type="OrthoDB" id="3831541at2"/>
<evidence type="ECO:0000313" key="2">
    <source>
        <dbReference type="EMBL" id="KAA1374939.1"/>
    </source>
</evidence>
<evidence type="ECO:0008006" key="4">
    <source>
        <dbReference type="Google" id="ProtNLM"/>
    </source>
</evidence>
<sequence>MADLARAGDGRSERRTVIPSYPTLGFDPAPGDPDDVSALAGVISGASESMAEVDALLVAADQREWLGEAAVAFRDLLAHQFAPRVAAATEAFGVAQDVISTWSIELRDFQARARRLEAEALVAQGDVDRFSAQVAADPEDEQARHRLDTAQAHRDGIQGLAWSLKELYETRGAELANSLGSAISLAPTAPTLAVAIALAFQQAAEQWGIDFLTFGDETFALVMMASPALAFLSDALGVASLLPIPVLSGVLSTLGLVASVGPLLTEHRGDWLAVVTDESFIDDVIGVAAGLVGLRFASQAFTRVDDAVEMIGQARDVSDLIDILTLPIEEGVDVVERIVRGGPWIQPPEIVA</sequence>
<proteinExistence type="predicted"/>
<feature type="coiled-coil region" evidence="1">
    <location>
        <begin position="99"/>
        <end position="126"/>
    </location>
</feature>
<dbReference type="AlphaFoldDB" id="A0A641AJ70"/>
<evidence type="ECO:0000256" key="1">
    <source>
        <dbReference type="SAM" id="Coils"/>
    </source>
</evidence>
<accession>A0A641AJ70</accession>
<dbReference type="Proteomes" id="UP001515100">
    <property type="component" value="Unassembled WGS sequence"/>
</dbReference>
<evidence type="ECO:0000313" key="3">
    <source>
        <dbReference type="Proteomes" id="UP001515100"/>
    </source>
</evidence>
<comment type="caution">
    <text evidence="2">The sequence shown here is derived from an EMBL/GenBank/DDBJ whole genome shotgun (WGS) entry which is preliminary data.</text>
</comment>
<keyword evidence="1" id="KW-0175">Coiled coil</keyword>
<reference evidence="2" key="1">
    <citation type="submission" date="2019-09" db="EMBL/GenBank/DDBJ databases">
        <authorList>
            <person name="Li J."/>
        </authorList>
    </citation>
    <scope>NUCLEOTIDE SEQUENCE [LARGE SCALE GENOMIC DNA]</scope>
    <source>
        <strain evidence="2">NRBC 14897</strain>
    </source>
</reference>
<dbReference type="RefSeq" id="WP_149712875.1">
    <property type="nucleotide sequence ID" value="NZ_JAGIOG010000001.1"/>
</dbReference>